<keyword evidence="2" id="KW-0238">DNA-binding</keyword>
<gene>
    <name evidence="5" type="ORF">EGK74_01750</name>
</gene>
<dbReference type="PANTHER" id="PTHR40661:SF1">
    <property type="entry name" value="HTH CRO_C1-TYPE DOMAIN-CONTAINING PROTEIN"/>
    <property type="match status" value="1"/>
</dbReference>
<dbReference type="InterPro" id="IPR015927">
    <property type="entry name" value="Peptidase_S24_S26A/B/C"/>
</dbReference>
<accession>A0A3N4NGB5</accession>
<dbReference type="CDD" id="cd00093">
    <property type="entry name" value="HTH_XRE"/>
    <property type="match status" value="1"/>
</dbReference>
<dbReference type="InterPro" id="IPR039418">
    <property type="entry name" value="LexA-like"/>
</dbReference>
<dbReference type="AlphaFoldDB" id="A0A3N4NGB5"/>
<dbReference type="Pfam" id="PF00717">
    <property type="entry name" value="Peptidase_S24"/>
    <property type="match status" value="1"/>
</dbReference>
<dbReference type="PANTHER" id="PTHR40661">
    <property type="match status" value="1"/>
</dbReference>
<sequence>MDKYEYRRQRLLELKDTKCDGKISELADKLDRSASYVSRMLYEKDNPHRKRIGDDMLDVIAAAFDVNKAWLDGEDSQTIGTITPQKNDSTTLNLYDVAASCGQGHINPEFPDLLRSIEIPNSALQELLGTTNLKNVQLCPPDGDSMEPTIPRRSITLIKSDITDFQNSGIYLITFQGYTYIKRLARGKGGVLHVTSDNPAYIKSDFDISPDEYDQLTVHGKFWKVLPLDFLDL</sequence>
<dbReference type="InterPro" id="IPR001387">
    <property type="entry name" value="Cro/C1-type_HTH"/>
</dbReference>
<name>A0A3N4NGB5_9NEIS</name>
<evidence type="ECO:0000313" key="6">
    <source>
        <dbReference type="Proteomes" id="UP000272412"/>
    </source>
</evidence>
<dbReference type="GO" id="GO:0003677">
    <property type="term" value="F:DNA binding"/>
    <property type="evidence" value="ECO:0007669"/>
    <property type="project" value="UniProtKB-KW"/>
</dbReference>
<evidence type="ECO:0000256" key="3">
    <source>
        <dbReference type="ARBA" id="ARBA00023163"/>
    </source>
</evidence>
<feature type="domain" description="Peptidase S24/S26A/S26B/S26C" evidence="4">
    <location>
        <begin position="142"/>
        <end position="221"/>
    </location>
</feature>
<dbReference type="OrthoDB" id="8613261at2"/>
<dbReference type="CDD" id="cd06529">
    <property type="entry name" value="S24_LexA-like"/>
    <property type="match status" value="1"/>
</dbReference>
<protein>
    <submittedName>
        <fullName evidence="5">XRE family transcriptional regulator</fullName>
    </submittedName>
</protein>
<dbReference type="EMBL" id="RPFL01000002">
    <property type="protein sequence ID" value="RPD90499.1"/>
    <property type="molecule type" value="Genomic_DNA"/>
</dbReference>
<dbReference type="SUPFAM" id="SSF51306">
    <property type="entry name" value="LexA/Signal peptidase"/>
    <property type="match status" value="1"/>
</dbReference>
<organism evidence="5 6">
    <name type="scientific">Neisseria weixii</name>
    <dbReference type="NCBI Taxonomy" id="1853276"/>
    <lineage>
        <taxon>Bacteria</taxon>
        <taxon>Pseudomonadati</taxon>
        <taxon>Pseudomonadota</taxon>
        <taxon>Betaproteobacteria</taxon>
        <taxon>Neisseriales</taxon>
        <taxon>Neisseriaceae</taxon>
        <taxon>Neisseria</taxon>
    </lineage>
</organism>
<proteinExistence type="predicted"/>
<dbReference type="Gene3D" id="2.10.109.10">
    <property type="entry name" value="Umud Fragment, subunit A"/>
    <property type="match status" value="1"/>
</dbReference>
<evidence type="ECO:0000256" key="1">
    <source>
        <dbReference type="ARBA" id="ARBA00023015"/>
    </source>
</evidence>
<reference evidence="5 6" key="1">
    <citation type="submission" date="2018-11" db="EMBL/GenBank/DDBJ databases">
        <title>Neisseria weixii sp. nov. isolated from the rectal contents of plateau pika (Ochotona cruzoniae).</title>
        <authorList>
            <person name="Zhang G."/>
        </authorList>
    </citation>
    <scope>NUCLEOTIDE SEQUENCE [LARGE SCALE GENOMIC DNA]</scope>
    <source>
        <strain evidence="5 6">10009</strain>
    </source>
</reference>
<dbReference type="Proteomes" id="UP000272412">
    <property type="component" value="Unassembled WGS sequence"/>
</dbReference>
<keyword evidence="1" id="KW-0805">Transcription regulation</keyword>
<evidence type="ECO:0000313" key="5">
    <source>
        <dbReference type="EMBL" id="RPD90499.1"/>
    </source>
</evidence>
<evidence type="ECO:0000259" key="4">
    <source>
        <dbReference type="Pfam" id="PF00717"/>
    </source>
</evidence>
<comment type="caution">
    <text evidence="5">The sequence shown here is derived from an EMBL/GenBank/DDBJ whole genome shotgun (WGS) entry which is preliminary data.</text>
</comment>
<keyword evidence="3" id="KW-0804">Transcription</keyword>
<keyword evidence="6" id="KW-1185">Reference proteome</keyword>
<dbReference type="RefSeq" id="WP_123803653.1">
    <property type="nucleotide sequence ID" value="NZ_RPFL01000002.1"/>
</dbReference>
<dbReference type="InterPro" id="IPR036286">
    <property type="entry name" value="LexA/Signal_pep-like_sf"/>
</dbReference>
<evidence type="ECO:0000256" key="2">
    <source>
        <dbReference type="ARBA" id="ARBA00023125"/>
    </source>
</evidence>